<sequence length="584" mass="61148">MPVLSAAAYDSLLLEKVKLVIQAVLQDPKTPTTTFEDFVVGFDVAQPLAYKLFDLLIQETTKRRPRKVNVEPSTSASGAAAGAPATARRTRTARSHSPDPIDMLRARPERILRITDSASSGDDDDDGGGGGGARLMYRRAVATARGGPTPPRVGRADDDVSPSTRLRQRQLAELFGSALRDSATNAAFPQNLADLLDDNDDDHHHGGTRQSRFSPSSASISSALFAREPLPTHQELWSMLVDDPFPPGGEASFFGFRMALNSTQAFAAAPVRAPSLRDLLDELTDRDLAFPIRLSNILAARNGNDDPARLRTGAGSSTGSSGSGDEAPAEGIWRASFVEHLDDGTTREVPISLGTIGEAPSNSTGSSTDGPAFAAFAERRRAERRARARGGGPADVDSDAMNVDSPAGASPSTSGETPVVTVSQASTPATSAAHSPAPSTSASASASASLGAALAELCPPPVQQQRPTAAPTSASLAEAHFRSQRAIAPLPSHRGPSSTPSWTDPAGAALVADVIRDAIPDDVLSRIRDSVGAGQLDYDPSTGWSGTAVSNFAADQLDVVARTLVQIRRLRIRGTEEGGVDIEF</sequence>
<name>A0A9P6VVG5_RHOMI</name>
<feature type="region of interest" description="Disordered" evidence="1">
    <location>
        <begin position="63"/>
        <end position="107"/>
    </location>
</feature>
<comment type="caution">
    <text evidence="2">The sequence shown here is derived from an EMBL/GenBank/DDBJ whole genome shotgun (WGS) entry which is preliminary data.</text>
</comment>
<accession>A0A9P6VVG5</accession>
<proteinExistence type="predicted"/>
<feature type="region of interest" description="Disordered" evidence="1">
    <location>
        <begin position="194"/>
        <end position="218"/>
    </location>
</feature>
<feature type="compositionally biased region" description="Low complexity" evidence="1">
    <location>
        <begin position="425"/>
        <end position="444"/>
    </location>
</feature>
<organism evidence="2 3">
    <name type="scientific">Rhodotorula mucilaginosa</name>
    <name type="common">Yeast</name>
    <name type="synonym">Rhodotorula rubra</name>
    <dbReference type="NCBI Taxonomy" id="5537"/>
    <lineage>
        <taxon>Eukaryota</taxon>
        <taxon>Fungi</taxon>
        <taxon>Dikarya</taxon>
        <taxon>Basidiomycota</taxon>
        <taxon>Pucciniomycotina</taxon>
        <taxon>Microbotryomycetes</taxon>
        <taxon>Sporidiobolales</taxon>
        <taxon>Sporidiobolaceae</taxon>
        <taxon>Rhodotorula</taxon>
    </lineage>
</organism>
<feature type="region of interest" description="Disordered" evidence="1">
    <location>
        <begin position="302"/>
        <end position="328"/>
    </location>
</feature>
<dbReference type="Proteomes" id="UP000777482">
    <property type="component" value="Unassembled WGS sequence"/>
</dbReference>
<evidence type="ECO:0000313" key="3">
    <source>
        <dbReference type="Proteomes" id="UP000777482"/>
    </source>
</evidence>
<gene>
    <name evidence="2" type="ORF">C6P46_006908</name>
</gene>
<keyword evidence="3" id="KW-1185">Reference proteome</keyword>
<feature type="compositionally biased region" description="Low complexity" evidence="1">
    <location>
        <begin position="72"/>
        <end position="87"/>
    </location>
</feature>
<feature type="compositionally biased region" description="Low complexity" evidence="1">
    <location>
        <begin position="312"/>
        <end position="324"/>
    </location>
</feature>
<protein>
    <submittedName>
        <fullName evidence="2">Uncharacterized protein</fullName>
    </submittedName>
</protein>
<dbReference type="OrthoDB" id="2537961at2759"/>
<feature type="compositionally biased region" description="Basic and acidic residues" evidence="1">
    <location>
        <begin position="96"/>
        <end position="107"/>
    </location>
</feature>
<feature type="compositionally biased region" description="Polar residues" evidence="1">
    <location>
        <begin position="410"/>
        <end position="424"/>
    </location>
</feature>
<feature type="region of interest" description="Disordered" evidence="1">
    <location>
        <begin position="114"/>
        <end position="133"/>
    </location>
</feature>
<feature type="region of interest" description="Disordered" evidence="1">
    <location>
        <begin position="143"/>
        <end position="164"/>
    </location>
</feature>
<dbReference type="AlphaFoldDB" id="A0A9P6VVG5"/>
<reference evidence="2 3" key="1">
    <citation type="submission" date="2020-11" db="EMBL/GenBank/DDBJ databases">
        <title>Kefir isolates.</title>
        <authorList>
            <person name="Marcisauskas S."/>
            <person name="Kim Y."/>
            <person name="Blasche S."/>
        </authorList>
    </citation>
    <scope>NUCLEOTIDE SEQUENCE [LARGE SCALE GENOMIC DNA]</scope>
    <source>
        <strain evidence="2 3">KR</strain>
    </source>
</reference>
<evidence type="ECO:0000256" key="1">
    <source>
        <dbReference type="SAM" id="MobiDB-lite"/>
    </source>
</evidence>
<feature type="region of interest" description="Disordered" evidence="1">
    <location>
        <begin position="379"/>
        <end position="444"/>
    </location>
</feature>
<evidence type="ECO:0000313" key="2">
    <source>
        <dbReference type="EMBL" id="KAG0656887.1"/>
    </source>
</evidence>
<dbReference type="EMBL" id="PUHQ01000090">
    <property type="protein sequence ID" value="KAG0656887.1"/>
    <property type="molecule type" value="Genomic_DNA"/>
</dbReference>